<dbReference type="AlphaFoldDB" id="A0A2N9F2W7"/>
<proteinExistence type="predicted"/>
<dbReference type="PANTHER" id="PTHR48411">
    <property type="entry name" value="OS01G0948300 PROTEIN"/>
    <property type="match status" value="1"/>
</dbReference>
<evidence type="ECO:0000259" key="1">
    <source>
        <dbReference type="Pfam" id="PF13716"/>
    </source>
</evidence>
<sequence length="103" mass="12209">MVRLATWVFGSVIIPLPKKLNSSMRCEWSRLYGKLKYVNRLDLLWEHVRRKEIEIPEFVNDHDEDLEYRLMMDYGDLESDHPRVYGAPAVDSPVSMYSMRCIS</sequence>
<dbReference type="PANTHER" id="PTHR48411:SF1">
    <property type="entry name" value="OS01G0948300 PROTEIN"/>
    <property type="match status" value="1"/>
</dbReference>
<organism evidence="2">
    <name type="scientific">Fagus sylvatica</name>
    <name type="common">Beechnut</name>
    <dbReference type="NCBI Taxonomy" id="28930"/>
    <lineage>
        <taxon>Eukaryota</taxon>
        <taxon>Viridiplantae</taxon>
        <taxon>Streptophyta</taxon>
        <taxon>Embryophyta</taxon>
        <taxon>Tracheophyta</taxon>
        <taxon>Spermatophyta</taxon>
        <taxon>Magnoliopsida</taxon>
        <taxon>eudicotyledons</taxon>
        <taxon>Gunneridae</taxon>
        <taxon>Pentapetalae</taxon>
        <taxon>rosids</taxon>
        <taxon>fabids</taxon>
        <taxon>Fagales</taxon>
        <taxon>Fagaceae</taxon>
        <taxon>Fagus</taxon>
    </lineage>
</organism>
<dbReference type="Pfam" id="PF13716">
    <property type="entry name" value="CRAL_TRIO_2"/>
    <property type="match status" value="1"/>
</dbReference>
<evidence type="ECO:0000313" key="2">
    <source>
        <dbReference type="EMBL" id="SPC81458.1"/>
    </source>
</evidence>
<dbReference type="EMBL" id="OIVN01000515">
    <property type="protein sequence ID" value="SPC81458.1"/>
    <property type="molecule type" value="Genomic_DNA"/>
</dbReference>
<protein>
    <recommendedName>
        <fullName evidence="1">CRAL-TRIO domain-containing protein</fullName>
    </recommendedName>
</protein>
<dbReference type="InterPro" id="IPR001251">
    <property type="entry name" value="CRAL-TRIO_dom"/>
</dbReference>
<name>A0A2N9F2W7_FAGSY</name>
<feature type="domain" description="CRAL-TRIO" evidence="1">
    <location>
        <begin position="30"/>
        <end position="65"/>
    </location>
</feature>
<accession>A0A2N9F2W7</accession>
<gene>
    <name evidence="2" type="ORF">FSB_LOCUS9340</name>
</gene>
<reference evidence="2" key="1">
    <citation type="submission" date="2018-02" db="EMBL/GenBank/DDBJ databases">
        <authorList>
            <person name="Cohen D.B."/>
            <person name="Kent A.D."/>
        </authorList>
    </citation>
    <scope>NUCLEOTIDE SEQUENCE</scope>
</reference>